<dbReference type="RefSeq" id="WP_173142083.1">
    <property type="nucleotide sequence ID" value="NZ_CBCSGW010000082.1"/>
</dbReference>
<evidence type="ECO:0000313" key="3">
    <source>
        <dbReference type="EMBL" id="NRN70923.1"/>
    </source>
</evidence>
<organism evidence="3 4">
    <name type="scientific">Kibdelosporangium persicum</name>
    <dbReference type="NCBI Taxonomy" id="2698649"/>
    <lineage>
        <taxon>Bacteria</taxon>
        <taxon>Bacillati</taxon>
        <taxon>Actinomycetota</taxon>
        <taxon>Actinomycetes</taxon>
        <taxon>Pseudonocardiales</taxon>
        <taxon>Pseudonocardiaceae</taxon>
        <taxon>Kibdelosporangium</taxon>
    </lineage>
</organism>
<dbReference type="InterPro" id="IPR032710">
    <property type="entry name" value="NTF2-like_dom_sf"/>
</dbReference>
<dbReference type="InterPro" id="IPR037401">
    <property type="entry name" value="SnoaL-like"/>
</dbReference>
<accession>A0ABX2FI62</accession>
<protein>
    <submittedName>
        <fullName evidence="3">SnoaL-like domain-containing protein</fullName>
    </submittedName>
</protein>
<name>A0ABX2FI62_9PSEU</name>
<comment type="caution">
    <text evidence="3">The sequence shown here is derived from an EMBL/GenBank/DDBJ whole genome shotgun (WGS) entry which is preliminary data.</text>
</comment>
<feature type="domain" description="SnoaL-like" evidence="2">
    <location>
        <begin position="42"/>
        <end position="138"/>
    </location>
</feature>
<keyword evidence="1" id="KW-0732">Signal</keyword>
<evidence type="ECO:0000256" key="1">
    <source>
        <dbReference type="SAM" id="SignalP"/>
    </source>
</evidence>
<sequence length="314" mass="34153">MRAWVSAFAATAALAVLATPAVASSRFEELPENVRTFMTAYTAWGDNPRDVDAYLDLFVSDGSARLWDSGLAKPIDTTAGIRAQIEGVNRLVPDYRFVPERATASPDGKVAFVEATNTGTINGTPVAFRTMHRLVFGDPETTRVQDGRRSWDQVNLFAPVADAQHPLPNLFEGITSTPVDSLPGVDLPLYLREKLWRHEQSDALVAGRPGTASLSGPGLGTPLTGRKAVTAYLDRFFGAVSDLRLEPGITVRSGGTTYQEWLGTTTAHGGGDARPVPFSMVERIEPQRWSLHFDTLDLVASRETVAVLRQRIFG</sequence>
<evidence type="ECO:0000259" key="2">
    <source>
        <dbReference type="Pfam" id="PF12680"/>
    </source>
</evidence>
<keyword evidence="4" id="KW-1185">Reference proteome</keyword>
<dbReference type="EMBL" id="JAAATY010000047">
    <property type="protein sequence ID" value="NRN70923.1"/>
    <property type="molecule type" value="Genomic_DNA"/>
</dbReference>
<feature type="signal peptide" evidence="1">
    <location>
        <begin position="1"/>
        <end position="23"/>
    </location>
</feature>
<evidence type="ECO:0000313" key="4">
    <source>
        <dbReference type="Proteomes" id="UP000763557"/>
    </source>
</evidence>
<feature type="chain" id="PRO_5046561458" evidence="1">
    <location>
        <begin position="24"/>
        <end position="314"/>
    </location>
</feature>
<dbReference type="Gene3D" id="3.10.450.50">
    <property type="match status" value="2"/>
</dbReference>
<dbReference type="Pfam" id="PF12680">
    <property type="entry name" value="SnoaL_2"/>
    <property type="match status" value="1"/>
</dbReference>
<proteinExistence type="predicted"/>
<gene>
    <name evidence="3" type="ORF">GC106_81980</name>
</gene>
<dbReference type="Proteomes" id="UP000763557">
    <property type="component" value="Unassembled WGS sequence"/>
</dbReference>
<reference evidence="3 4" key="1">
    <citation type="submission" date="2020-01" db="EMBL/GenBank/DDBJ databases">
        <title>Kibdelosporangium persica a novel Actinomycetes from a hot desert in Iran.</title>
        <authorList>
            <person name="Safaei N."/>
            <person name="Zaburannyi N."/>
            <person name="Mueller R."/>
            <person name="Wink J."/>
        </authorList>
    </citation>
    <scope>NUCLEOTIDE SEQUENCE [LARGE SCALE GENOMIC DNA]</scope>
    <source>
        <strain evidence="3 4">4NS15</strain>
    </source>
</reference>
<dbReference type="SUPFAM" id="SSF54427">
    <property type="entry name" value="NTF2-like"/>
    <property type="match status" value="2"/>
</dbReference>